<protein>
    <recommendedName>
        <fullName evidence="7">BEACH-type PH domain-containing protein</fullName>
    </recommendedName>
</protein>
<evidence type="ECO:0000259" key="2">
    <source>
        <dbReference type="Pfam" id="PF06469"/>
    </source>
</evidence>
<dbReference type="SUPFAM" id="SSF48371">
    <property type="entry name" value="ARM repeat"/>
    <property type="match status" value="1"/>
</dbReference>
<dbReference type="Pfam" id="PF15787">
    <property type="entry name" value="DUF4704"/>
    <property type="match status" value="2"/>
</dbReference>
<dbReference type="InterPro" id="IPR016024">
    <property type="entry name" value="ARM-type_fold"/>
</dbReference>
<proteinExistence type="predicted"/>
<dbReference type="InterPro" id="IPR050865">
    <property type="entry name" value="BEACH_Domain"/>
</dbReference>
<name>A0A0D6LR76_9BILA</name>
<feature type="compositionally biased region" description="Low complexity" evidence="1">
    <location>
        <begin position="143"/>
        <end position="153"/>
    </location>
</feature>
<dbReference type="PANTHER" id="PTHR13743">
    <property type="entry name" value="BEIGE/BEACH-RELATED"/>
    <property type="match status" value="1"/>
</dbReference>
<feature type="region of interest" description="Disordered" evidence="1">
    <location>
        <begin position="126"/>
        <end position="153"/>
    </location>
</feature>
<feature type="domain" description="DUF1088" evidence="2">
    <location>
        <begin position="1465"/>
        <end position="1601"/>
    </location>
</feature>
<dbReference type="EMBL" id="KE125040">
    <property type="protein sequence ID" value="EPB72526.1"/>
    <property type="molecule type" value="Genomic_DNA"/>
</dbReference>
<feature type="compositionally biased region" description="Basic and acidic residues" evidence="1">
    <location>
        <begin position="1"/>
        <end position="19"/>
    </location>
</feature>
<dbReference type="GO" id="GO:0005829">
    <property type="term" value="C:cytosol"/>
    <property type="evidence" value="ECO:0007669"/>
    <property type="project" value="TreeGrafter"/>
</dbReference>
<dbReference type="InterPro" id="IPR011993">
    <property type="entry name" value="PH-like_dom_sf"/>
</dbReference>
<keyword evidence="6" id="KW-1185">Reference proteome</keyword>
<feature type="region of interest" description="Disordered" evidence="1">
    <location>
        <begin position="1"/>
        <end position="32"/>
    </location>
</feature>
<dbReference type="Proteomes" id="UP000054495">
    <property type="component" value="Unassembled WGS sequence"/>
</dbReference>
<feature type="region of interest" description="Disordered" evidence="1">
    <location>
        <begin position="54"/>
        <end position="84"/>
    </location>
</feature>
<evidence type="ECO:0000259" key="3">
    <source>
        <dbReference type="Pfam" id="PF15787"/>
    </source>
</evidence>
<feature type="domain" description="Neurobeachin alpha-solenoid region" evidence="4">
    <location>
        <begin position="291"/>
        <end position="400"/>
    </location>
</feature>
<feature type="region of interest" description="Disordered" evidence="1">
    <location>
        <begin position="1798"/>
        <end position="1845"/>
    </location>
</feature>
<feature type="compositionally biased region" description="Basic and acidic residues" evidence="1">
    <location>
        <begin position="1798"/>
        <end position="1807"/>
    </location>
</feature>
<dbReference type="InterPro" id="IPR010508">
    <property type="entry name" value="NBEA-like_DUF1088"/>
</dbReference>
<evidence type="ECO:0008006" key="7">
    <source>
        <dbReference type="Google" id="ProtNLM"/>
    </source>
</evidence>
<feature type="compositionally biased region" description="Polar residues" evidence="1">
    <location>
        <begin position="1293"/>
        <end position="1307"/>
    </location>
</feature>
<feature type="region of interest" description="Disordered" evidence="1">
    <location>
        <begin position="1290"/>
        <end position="1335"/>
    </location>
</feature>
<sequence>MDTTRESPVLDRRKSESNHVEISNDSPDDRSALPAVHEVLSNLDNISLDDVRNSIEKEAEEYEQMDSIALDNSQQSEHDSSLSVPLDSGADNILGDTSPLTNGQMGEIQIGRADTRETEPVSAVLRARGDSGSENSPSPLDLPQVSPSVASATVSSQNSLENNIFSSTDDSSRPDALGLEPVPEGGVLQVVLPSRLMDILGDTAGALGDEIELDLTQSTTPSPSVPPSRRGSIAAFQRRDSRAATPVSAEAVASLPRIMSKTTIIHSSDESPQETFERLIRGIKDGTMEKSEIVDQLFNTLVGGQFDLETRYIIEDCSNVERMLTLLTHSDETLQAEIWSVFLAVVRKSKRNLEACSRISLISKVLDLLPEAQDMLSDLLVQLLGVLTNYSITVKETKQFLRSLQAVNNAWLVGGQFDLETRAVSTTEQFDRCSIGVSPEGDPDTAFCGQMGAVYLFADSLSLEQANSLFCLGPAYQSYFVHDSGSTLPDGYKKHLFDGRLSSVLVMAYCPKNCHGQLCLNSPAKVPSAYFVQVPHAVMKEGVEVITTHSIHNSLQSVGGIQILLPLFSQLDLPCEDGTAMDGDMWWASSRHITMKVAEQVIDMAKFLLRCSSGGPLIKQLFEHIMFNPKLWINSDPSVQVHLYNYLATDFLGNTNFHHIIRQVATFGEMCHALKFYYWVTMPKAPSAYQVEERPQSFPNEDVIAIRGSILIFLNRLILLNGAGSAQDAIREQEIHQLMNFVATVHEDDNLYDVLALLNRLLGFYPHIMVPIFDKDKAVGLVFKLLSSPNQLIRIPALKMFGFYLQRSTLKRKTESVSARHLYTLITERLLIHADYLTLPTYIVLFEILTEQMTPEFAYSKSEAASPDWRFENPMMLKVIANLITQSAESNELMRVKKAFLLDIINMCRDGKDNRRTILQMSVWQEWLISISYVFPKSEEEMEITELVYEMFAILLHHAIRYEYGGWRVWVDTLAIAHSKVSWERFRRQQQKDVTASPATTTITKQSITDDKEAGDNAQSPSTPDEMPTPIYRTPEFCWSTVHLRLLGDLLSGIEAVVDEWKLTDSPSIADHCNMNDNQIFVGNTVHVISQLADSLIMACGGLLPLLASATSPNSELEIIDACQQELPIDCAAGLLSRFVQLADVFVFASGVSFAELEQEKNMPSGGVLRQALRLIATASVRHILTARVLRPDSAGHTFEPHANPKNEAIYEFVKGAIESQGKEGIVDLDRLLQDVDLQRIKGVVYRDMVEENRQAQFLALAVVYLLSVLMVSRYRDILEPPASPSPFFNSATNGEECSTPGSSATGASDAAEAKPPSPGVTTNGDAANEEERKEGISAIMVAPETMKKDGKEYKAEELSKLNATASGAPLQPAERRQYLTSKLQTALETTAPLLREIMGDFRSFFQKTLLGTHGQEIMNDSKVLETLKNRQGSVIELVMLLCSQEWQTSLQKHAGLAFIELVNEGRLMAHATRDHVLRVSNEADFILNRLRAEDVSKHAHFESETASNLDVRREEEGRWAQAIRNGRRRDGRLAAKLLGNMMTVLRSPSGAWSSGDEAQQLFWRLDVWEDDSRRRRRFVPNVYGSKHEEASVITVPGDGQELSEEEKLRMLANSIAPGRGQSSELVDESDIDKWAAEIDPAPSSACAIDSNQPSVPLMPMAAGTKCRLESVSQGVDEADEVEAYDCPSRMSFDMPAQQAPITNDARITSYYADRFPSKAVLANARERGQRQMAAAASSEHRAGVTVVMVALTRVGGGGLVGGVIRTPAKLIAPGVVVPGTLSITATDLFFDADEENPLYKKQDPKAEQAPSVEMLTGTAASRPPAPQASETGCESSVPISSRLR</sequence>
<dbReference type="GO" id="GO:0016020">
    <property type="term" value="C:membrane"/>
    <property type="evidence" value="ECO:0007669"/>
    <property type="project" value="TreeGrafter"/>
</dbReference>
<feature type="region of interest" description="Disordered" evidence="1">
    <location>
        <begin position="994"/>
        <end position="1031"/>
    </location>
</feature>
<dbReference type="Gene3D" id="2.30.29.30">
    <property type="entry name" value="Pleckstrin-homology domain (PH domain)/Phosphotyrosine-binding domain (PTB)"/>
    <property type="match status" value="1"/>
</dbReference>
<dbReference type="GO" id="GO:0019901">
    <property type="term" value="F:protein kinase binding"/>
    <property type="evidence" value="ECO:0007669"/>
    <property type="project" value="TreeGrafter"/>
</dbReference>
<dbReference type="Pfam" id="PF06469">
    <property type="entry name" value="DUF1088"/>
    <property type="match status" value="1"/>
</dbReference>
<organism evidence="5 6">
    <name type="scientific">Ancylostoma ceylanicum</name>
    <dbReference type="NCBI Taxonomy" id="53326"/>
    <lineage>
        <taxon>Eukaryota</taxon>
        <taxon>Metazoa</taxon>
        <taxon>Ecdysozoa</taxon>
        <taxon>Nematoda</taxon>
        <taxon>Chromadorea</taxon>
        <taxon>Rhabditida</taxon>
        <taxon>Rhabditina</taxon>
        <taxon>Rhabditomorpha</taxon>
        <taxon>Strongyloidea</taxon>
        <taxon>Ancylostomatidae</taxon>
        <taxon>Ancylostomatinae</taxon>
        <taxon>Ancylostoma</taxon>
    </lineage>
</organism>
<evidence type="ECO:0000259" key="4">
    <source>
        <dbReference type="Pfam" id="PF20425"/>
    </source>
</evidence>
<dbReference type="PANTHER" id="PTHR13743:SF162">
    <property type="entry name" value="NEUROBEACHIN"/>
    <property type="match status" value="1"/>
</dbReference>
<evidence type="ECO:0000313" key="6">
    <source>
        <dbReference type="Proteomes" id="UP000054495"/>
    </source>
</evidence>
<dbReference type="GO" id="GO:0008104">
    <property type="term" value="P:intracellular protein localization"/>
    <property type="evidence" value="ECO:0007669"/>
    <property type="project" value="TreeGrafter"/>
</dbReference>
<feature type="domain" description="DUF4704" evidence="3">
    <location>
        <begin position="530"/>
        <end position="577"/>
    </location>
</feature>
<dbReference type="Pfam" id="PF20425">
    <property type="entry name" value="Neurobeachin"/>
    <property type="match status" value="1"/>
</dbReference>
<gene>
    <name evidence="5" type="ORF">ANCCEY_08387</name>
</gene>
<feature type="compositionally biased region" description="Polar residues" evidence="1">
    <location>
        <begin position="1829"/>
        <end position="1845"/>
    </location>
</feature>
<evidence type="ECO:0000256" key="1">
    <source>
        <dbReference type="SAM" id="MobiDB-lite"/>
    </source>
</evidence>
<dbReference type="InterPro" id="IPR031570">
    <property type="entry name" value="NBEA/BDCP_DUF4704"/>
</dbReference>
<accession>A0A0D6LR76</accession>
<feature type="compositionally biased region" description="Polar residues" evidence="1">
    <location>
        <begin position="994"/>
        <end position="1007"/>
    </location>
</feature>
<dbReference type="InterPro" id="IPR046852">
    <property type="entry name" value="Neurobeachin_a-sol"/>
</dbReference>
<evidence type="ECO:0000313" key="5">
    <source>
        <dbReference type="EMBL" id="EPB72526.1"/>
    </source>
</evidence>
<reference evidence="5 6" key="1">
    <citation type="submission" date="2013-05" db="EMBL/GenBank/DDBJ databases">
        <title>Draft genome of the parasitic nematode Anyclostoma ceylanicum.</title>
        <authorList>
            <person name="Mitreva M."/>
        </authorList>
    </citation>
    <scope>NUCLEOTIDE SEQUENCE [LARGE SCALE GENOMIC DNA]</scope>
</reference>
<feature type="domain" description="DUF4704" evidence="3">
    <location>
        <begin position="588"/>
        <end position="979"/>
    </location>
</feature>